<reference evidence="1" key="2">
    <citation type="submission" date="2017-05" db="EMBL/GenBank/DDBJ databases">
        <authorList>
            <person name="Lin X.B."/>
            <person name="Stothard P."/>
            <person name="Tasseva G."/>
            <person name="Walter J."/>
        </authorList>
    </citation>
    <scope>NUCLEOTIDE SEQUENCE</scope>
    <source>
        <strain evidence="1">609u</strain>
    </source>
</reference>
<dbReference type="Proteomes" id="UP000215828">
    <property type="component" value="Unassembled WGS sequence"/>
</dbReference>
<evidence type="ECO:0000313" key="2">
    <source>
        <dbReference type="EMBL" id="OYR89932.1"/>
    </source>
</evidence>
<reference evidence="3 4" key="3">
    <citation type="submission" date="2017-09" db="EMBL/GenBank/DDBJ databases">
        <title>Tripartite evolution among Lactobacillus johnsonii, Lactobacillus taiwanensis, Lactobacillus reuteri and their rodent host.</title>
        <authorList>
            <person name="Wang T."/>
            <person name="Knowles S."/>
            <person name="Cheng C."/>
        </authorList>
    </citation>
    <scope>NUCLEOTIDE SEQUENCE [LARGE SCALE GENOMIC DNA]</scope>
    <source>
        <strain evidence="2 3">609q</strain>
        <strain evidence="1 4">609u</strain>
    </source>
</reference>
<reference evidence="2 3" key="1">
    <citation type="submission" date="2017-04" db="EMBL/GenBank/DDBJ databases">
        <authorList>
            <person name="Afonso C.L."/>
            <person name="Miller P.J."/>
            <person name="Scott M.A."/>
            <person name="Spackman E."/>
            <person name="Goraichik I."/>
            <person name="Dimitrov K.M."/>
            <person name="Suarez D.L."/>
            <person name="Swayne D.E."/>
        </authorList>
    </citation>
    <scope>NUCLEOTIDE SEQUENCE [LARGE SCALE GENOMIC DNA]</scope>
    <source>
        <strain evidence="2 3">609q</strain>
    </source>
</reference>
<evidence type="ECO:0000313" key="3">
    <source>
        <dbReference type="Proteomes" id="UP000215828"/>
    </source>
</evidence>
<dbReference type="EMBL" id="NGNV01000063">
    <property type="protein sequence ID" value="OYR86830.1"/>
    <property type="molecule type" value="Genomic_DNA"/>
</dbReference>
<dbReference type="EMBL" id="NGNX01000063">
    <property type="protein sequence ID" value="OYR89932.1"/>
    <property type="molecule type" value="Genomic_DNA"/>
</dbReference>
<sequence>MNLQAMIAEVQKELIESWKNQYNWGWFGKKEEANNTFRGYVQEGILSKDGYKDITGENYDQAETVSSQPQA</sequence>
<evidence type="ECO:0000313" key="1">
    <source>
        <dbReference type="EMBL" id="OYR86830.1"/>
    </source>
</evidence>
<dbReference type="Proteomes" id="UP000216316">
    <property type="component" value="Unassembled WGS sequence"/>
</dbReference>
<dbReference type="RefSeq" id="WP_094495934.1">
    <property type="nucleotide sequence ID" value="NZ_NGNV01000063.1"/>
</dbReference>
<comment type="caution">
    <text evidence="2">The sequence shown here is derived from an EMBL/GenBank/DDBJ whole genome shotgun (WGS) entry which is preliminary data.</text>
</comment>
<gene>
    <name evidence="1" type="ORF">CBF53_10270</name>
    <name evidence="2" type="ORF">CBF70_11215</name>
</gene>
<protein>
    <submittedName>
        <fullName evidence="2">XkdX family protein</fullName>
    </submittedName>
</protein>
<evidence type="ECO:0000313" key="4">
    <source>
        <dbReference type="Proteomes" id="UP000216316"/>
    </source>
</evidence>
<keyword evidence="4" id="KW-1185">Reference proteome</keyword>
<accession>A0A256LBL0</accession>
<proteinExistence type="predicted"/>
<dbReference type="AlphaFoldDB" id="A0A256LBL0"/>
<name>A0A256LBL0_9LACO</name>
<organism evidence="2 3">
    <name type="scientific">Lactobacillus taiwanensis</name>
    <dbReference type="NCBI Taxonomy" id="508451"/>
    <lineage>
        <taxon>Bacteria</taxon>
        <taxon>Bacillati</taxon>
        <taxon>Bacillota</taxon>
        <taxon>Bacilli</taxon>
        <taxon>Lactobacillales</taxon>
        <taxon>Lactobacillaceae</taxon>
        <taxon>Lactobacillus</taxon>
    </lineage>
</organism>